<keyword evidence="1" id="KW-0812">Transmembrane</keyword>
<organism evidence="3 4">
    <name type="scientific">Candidatus Dojkabacteria bacterium</name>
    <dbReference type="NCBI Taxonomy" id="2099670"/>
    <lineage>
        <taxon>Bacteria</taxon>
        <taxon>Candidatus Dojkabacteria</taxon>
    </lineage>
</organism>
<reference evidence="3" key="1">
    <citation type="submission" date="2020-04" db="EMBL/GenBank/DDBJ databases">
        <authorList>
            <person name="Zhang T."/>
        </authorList>
    </citation>
    <scope>NUCLEOTIDE SEQUENCE</scope>
    <source>
        <strain evidence="3">HKST-UBA15</strain>
    </source>
</reference>
<feature type="domain" description="NERD" evidence="2">
    <location>
        <begin position="74"/>
        <end position="191"/>
    </location>
</feature>
<dbReference type="AlphaFoldDB" id="A0A955I9R6"/>
<comment type="caution">
    <text evidence="3">The sequence shown here is derived from an EMBL/GenBank/DDBJ whole genome shotgun (WGS) entry which is preliminary data.</text>
</comment>
<accession>A0A955I9R6</accession>
<keyword evidence="1" id="KW-1133">Transmembrane helix</keyword>
<evidence type="ECO:0000313" key="4">
    <source>
        <dbReference type="Proteomes" id="UP000745577"/>
    </source>
</evidence>
<evidence type="ECO:0000256" key="1">
    <source>
        <dbReference type="SAM" id="Phobius"/>
    </source>
</evidence>
<feature type="transmembrane region" description="Helical" evidence="1">
    <location>
        <begin position="36"/>
        <end position="55"/>
    </location>
</feature>
<evidence type="ECO:0000259" key="2">
    <source>
        <dbReference type="PROSITE" id="PS50965"/>
    </source>
</evidence>
<dbReference type="InterPro" id="IPR011528">
    <property type="entry name" value="NERD"/>
</dbReference>
<keyword evidence="1" id="KW-0472">Membrane</keyword>
<proteinExistence type="predicted"/>
<dbReference type="Pfam" id="PF08378">
    <property type="entry name" value="NERD"/>
    <property type="match status" value="1"/>
</dbReference>
<feature type="transmembrane region" description="Helical" evidence="1">
    <location>
        <begin position="12"/>
        <end position="30"/>
    </location>
</feature>
<dbReference type="EMBL" id="JAGQLL010000044">
    <property type="protein sequence ID" value="MCA9380277.1"/>
    <property type="molecule type" value="Genomic_DNA"/>
</dbReference>
<reference evidence="3" key="2">
    <citation type="journal article" date="2021" name="Microbiome">
        <title>Successional dynamics and alternative stable states in a saline activated sludge microbial community over 9 years.</title>
        <authorList>
            <person name="Wang Y."/>
            <person name="Ye J."/>
            <person name="Ju F."/>
            <person name="Liu L."/>
            <person name="Boyd J.A."/>
            <person name="Deng Y."/>
            <person name="Parks D.H."/>
            <person name="Jiang X."/>
            <person name="Yin X."/>
            <person name="Woodcroft B.J."/>
            <person name="Tyson G.W."/>
            <person name="Hugenholtz P."/>
            <person name="Polz M.F."/>
            <person name="Zhang T."/>
        </authorList>
    </citation>
    <scope>NUCLEOTIDE SEQUENCE</scope>
    <source>
        <strain evidence="3">HKST-UBA15</strain>
    </source>
</reference>
<name>A0A955I9R6_9BACT</name>
<sequence length="244" mass="28585">MSKYSKKQKTKKLVMMLISASLIVLIFIILLDTNFVLENIFIFFIAGFLGLYILADRIIDMFFSSWDSFDHYERGEYGEEVVANKLSEIEHSYSNQNVMLPNGKMDIDHIVISRKGIFVIETKNYTGRIEVYGDKWYRTEKRKFGIKSKRKLLPKSPNIQALMNAMKLRKFLLTKLPEDLHNNLFIKPLVVMVNDFNPEDIHTKDKILDIGSLHEEIYSENLQVDRQLLIMVKDILDELTKNKL</sequence>
<gene>
    <name evidence="3" type="ORF">KC675_03820</name>
</gene>
<evidence type="ECO:0000313" key="3">
    <source>
        <dbReference type="EMBL" id="MCA9380277.1"/>
    </source>
</evidence>
<dbReference type="PROSITE" id="PS50965">
    <property type="entry name" value="NERD"/>
    <property type="match status" value="1"/>
</dbReference>
<protein>
    <submittedName>
        <fullName evidence="3">NERD domain-containing protein</fullName>
    </submittedName>
</protein>
<dbReference type="Proteomes" id="UP000745577">
    <property type="component" value="Unassembled WGS sequence"/>
</dbReference>